<organism evidence="1 2">
    <name type="scientific">Fusarium musae</name>
    <dbReference type="NCBI Taxonomy" id="1042133"/>
    <lineage>
        <taxon>Eukaryota</taxon>
        <taxon>Fungi</taxon>
        <taxon>Dikarya</taxon>
        <taxon>Ascomycota</taxon>
        <taxon>Pezizomycotina</taxon>
        <taxon>Sordariomycetes</taxon>
        <taxon>Hypocreomycetidae</taxon>
        <taxon>Hypocreales</taxon>
        <taxon>Nectriaceae</taxon>
        <taxon>Fusarium</taxon>
    </lineage>
</organism>
<sequence length="274" mass="31080">MPRWAWHNDTEPAGENVSYDLPDPNLPGVSQWLIGIPNRVNLGRIGLRLNDDTLSSSSISNTHQELDLWHGAIPSTFTIDDVKVKVVTQGDFDSDAVVFTIDSQLIESGKLKVELDFPYPPIHTAKYKNEVFVEVYDFPNNHSTKLSANLRDNTAHIYHDTGTKYYVNLRWPKKASLELKRLDLQGSTKPTAHRYTLSSRHGRTISFVAHFSPDRRVSDLPSTIDRRSRAGWQDYWSQGGFADLTESTNPNDTELQRRIVTSQYHVRANSTTDG</sequence>
<proteinExistence type="predicted"/>
<name>A0A9P8II25_9HYPO</name>
<reference evidence="1" key="1">
    <citation type="journal article" date="2021" name="Mol. Plant Microbe Interact.">
        <title>Telomere to telomere genome assembly of Fusarium musae F31, causal agent of crown rot disease of banana.</title>
        <authorList>
            <person name="Degradi L."/>
            <person name="Tava V."/>
            <person name="Kunova A."/>
            <person name="Cortesi P."/>
            <person name="Saracchi M."/>
            <person name="Pasquali M."/>
        </authorList>
    </citation>
    <scope>NUCLEOTIDE SEQUENCE</scope>
    <source>
        <strain evidence="1">F31</strain>
    </source>
</reference>
<dbReference type="RefSeq" id="XP_044674322.1">
    <property type="nucleotide sequence ID" value="XM_044831047.1"/>
</dbReference>
<gene>
    <name evidence="1" type="ORF">J7337_013561</name>
</gene>
<comment type="caution">
    <text evidence="1">The sequence shown here is derived from an EMBL/GenBank/DDBJ whole genome shotgun (WGS) entry which is preliminary data.</text>
</comment>
<protein>
    <submittedName>
        <fullName evidence="1">Uncharacterized protein</fullName>
    </submittedName>
</protein>
<accession>A0A9P8II25</accession>
<dbReference type="AlphaFoldDB" id="A0A9P8II25"/>
<evidence type="ECO:0000313" key="1">
    <source>
        <dbReference type="EMBL" id="KAG9495322.1"/>
    </source>
</evidence>
<dbReference type="KEGG" id="fmu:J7337_013561"/>
<dbReference type="GeneID" id="68321417"/>
<dbReference type="EMBL" id="JAHBCI010000011">
    <property type="protein sequence ID" value="KAG9495322.1"/>
    <property type="molecule type" value="Genomic_DNA"/>
</dbReference>
<evidence type="ECO:0000313" key="2">
    <source>
        <dbReference type="Proteomes" id="UP000827133"/>
    </source>
</evidence>
<dbReference type="Proteomes" id="UP000827133">
    <property type="component" value="Unassembled WGS sequence"/>
</dbReference>
<keyword evidence="2" id="KW-1185">Reference proteome</keyword>